<dbReference type="EC" id="2.1.1.386" evidence="11"/>
<dbReference type="GO" id="GO:0046872">
    <property type="term" value="F:metal ion binding"/>
    <property type="evidence" value="ECO:0007669"/>
    <property type="project" value="UniProtKB-KW"/>
</dbReference>
<feature type="domain" description="Hen1 N-terminal" evidence="14">
    <location>
        <begin position="1"/>
        <end position="241"/>
    </location>
</feature>
<comment type="catalytic activity">
    <reaction evidence="12">
        <text>small RNA 3'-end nucleotide + S-adenosyl-L-methionine = small RNA 3'-end 2'-O-methylnucleotide + S-adenosyl-L-homocysteine + H(+)</text>
        <dbReference type="Rhea" id="RHEA:37887"/>
        <dbReference type="Rhea" id="RHEA-COMP:10415"/>
        <dbReference type="Rhea" id="RHEA-COMP:10416"/>
        <dbReference type="ChEBI" id="CHEBI:15378"/>
        <dbReference type="ChEBI" id="CHEBI:57856"/>
        <dbReference type="ChEBI" id="CHEBI:59789"/>
        <dbReference type="ChEBI" id="CHEBI:74896"/>
        <dbReference type="ChEBI" id="CHEBI:74898"/>
        <dbReference type="EC" id="2.1.1.386"/>
    </reaction>
</comment>
<dbReference type="SUPFAM" id="SSF53335">
    <property type="entry name" value="S-adenosyl-L-methionine-dependent methyltransferases"/>
    <property type="match status" value="1"/>
</dbReference>
<evidence type="ECO:0000256" key="7">
    <source>
        <dbReference type="ARBA" id="ARBA00022723"/>
    </source>
</evidence>
<organism evidence="15 16">
    <name type="scientific">Nocardioides currus</name>
    <dbReference type="NCBI Taxonomy" id="2133958"/>
    <lineage>
        <taxon>Bacteria</taxon>
        <taxon>Bacillati</taxon>
        <taxon>Actinomycetota</taxon>
        <taxon>Actinomycetes</taxon>
        <taxon>Propionibacteriales</taxon>
        <taxon>Nocardioidaceae</taxon>
        <taxon>Nocardioides</taxon>
    </lineage>
</organism>
<evidence type="ECO:0000256" key="10">
    <source>
        <dbReference type="ARBA" id="ARBA00023158"/>
    </source>
</evidence>
<evidence type="ECO:0000256" key="11">
    <source>
        <dbReference type="ARBA" id="ARBA00035025"/>
    </source>
</evidence>
<dbReference type="EMBL" id="PYXZ01000001">
    <property type="protein sequence ID" value="PUA83052.1"/>
    <property type="molecule type" value="Genomic_DNA"/>
</dbReference>
<dbReference type="Pfam" id="PF08242">
    <property type="entry name" value="Methyltransf_12"/>
    <property type="match status" value="1"/>
</dbReference>
<dbReference type="InterPro" id="IPR013217">
    <property type="entry name" value="Methyltransf_12"/>
</dbReference>
<name>A0A2R7Z3A2_9ACTN</name>
<keyword evidence="5 15" id="KW-0808">Transferase</keyword>
<evidence type="ECO:0000259" key="14">
    <source>
        <dbReference type="Pfam" id="PF12623"/>
    </source>
</evidence>
<evidence type="ECO:0000313" key="15">
    <source>
        <dbReference type="EMBL" id="PUA83052.1"/>
    </source>
</evidence>
<dbReference type="OrthoDB" id="626362at2"/>
<comment type="cofactor">
    <cofactor evidence="1">
        <name>Mg(2+)</name>
        <dbReference type="ChEBI" id="CHEBI:18420"/>
    </cofactor>
</comment>
<evidence type="ECO:0000256" key="1">
    <source>
        <dbReference type="ARBA" id="ARBA00001946"/>
    </source>
</evidence>
<dbReference type="InterPro" id="IPR029063">
    <property type="entry name" value="SAM-dependent_MTases_sf"/>
</dbReference>
<dbReference type="Gene3D" id="3.30.1610.20">
    <property type="entry name" value="Hen1, N-terminal domain"/>
    <property type="match status" value="1"/>
</dbReference>
<keyword evidence="16" id="KW-1185">Reference proteome</keyword>
<evidence type="ECO:0000259" key="13">
    <source>
        <dbReference type="Pfam" id="PF08242"/>
    </source>
</evidence>
<dbReference type="GO" id="GO:0003723">
    <property type="term" value="F:RNA binding"/>
    <property type="evidence" value="ECO:0007669"/>
    <property type="project" value="UniProtKB-KW"/>
</dbReference>
<dbReference type="AlphaFoldDB" id="A0A2R7Z3A2"/>
<keyword evidence="6" id="KW-0949">S-adenosyl-L-methionine</keyword>
<sequence length="462" mass="50836">MYLTLTSTAPGATDLGFLLHKHPEKAQRFEVSAGVAHVFYPEATDERCTVALLLEVDPVSLVRGRRHGGDAFALGQYVNDRPYAATSMLAVALAKVFRTAMGGRCDARPELVDQPLPLDVRVPVVPTSGGPDLVRELFAPLGWTVTASPLPLDETIPTWGDSRYVDLRLTGTMRLADALTHLYVLLPVLDSAKHYWVSTDEVDKLVRAAGDWLPTHPARELITQRYLAHQRDLVTTAAARLSEVDEVPVEDAPEERPRPLVALRRQAVLDALRAAGAARVVDLGCGEGALLRELVAHPEFTEVLGVDVSARALEVAERRLGLDRMPDSQRARLRLLQSSLTYRDERLEGYDAVVLMEVVEHLDPERLPALESTVFMHARPRTVIVTTPNVEHNVRFEGLAAGAMRHRDHRFEWTRAEFAAWAGGVGERTGYTAAFLPVGEDDPEVGPPTQMAVFTRLEGATA</sequence>
<evidence type="ECO:0000256" key="9">
    <source>
        <dbReference type="ARBA" id="ARBA00022884"/>
    </source>
</evidence>
<protein>
    <recommendedName>
        <fullName evidence="3">Small RNA 2'-O-methyltransferase</fullName>
        <ecNumber evidence="11">2.1.1.386</ecNumber>
    </recommendedName>
</protein>
<accession>A0A2R7Z3A2</accession>
<feature type="domain" description="Methyltransferase type 12" evidence="13">
    <location>
        <begin position="281"/>
        <end position="380"/>
    </location>
</feature>
<dbReference type="NCBIfam" id="TIGR04074">
    <property type="entry name" value="bacter_Hen1"/>
    <property type="match status" value="1"/>
</dbReference>
<comment type="caution">
    <text evidence="15">The sequence shown here is derived from an EMBL/GenBank/DDBJ whole genome shotgun (WGS) entry which is preliminary data.</text>
</comment>
<dbReference type="InterPro" id="IPR024026">
    <property type="entry name" value="3'-RNA_MeTfrase_Hen1_bac"/>
</dbReference>
<evidence type="ECO:0000256" key="3">
    <source>
        <dbReference type="ARBA" id="ARBA00021330"/>
    </source>
</evidence>
<proteinExistence type="inferred from homology"/>
<dbReference type="PANTHER" id="PTHR21404:SF3">
    <property type="entry name" value="SMALL RNA 2'-O-METHYLTRANSFERASE"/>
    <property type="match status" value="1"/>
</dbReference>
<evidence type="ECO:0000256" key="5">
    <source>
        <dbReference type="ARBA" id="ARBA00022679"/>
    </source>
</evidence>
<gene>
    <name evidence="15" type="ORF">C7S10_00400</name>
</gene>
<evidence type="ECO:0000256" key="2">
    <source>
        <dbReference type="ARBA" id="ARBA00009026"/>
    </source>
</evidence>
<dbReference type="PANTHER" id="PTHR21404">
    <property type="entry name" value="HEN1"/>
    <property type="match status" value="1"/>
</dbReference>
<evidence type="ECO:0000256" key="6">
    <source>
        <dbReference type="ARBA" id="ARBA00022691"/>
    </source>
</evidence>
<dbReference type="GO" id="GO:0001510">
    <property type="term" value="P:RNA methylation"/>
    <property type="evidence" value="ECO:0007669"/>
    <property type="project" value="InterPro"/>
</dbReference>
<evidence type="ECO:0000256" key="4">
    <source>
        <dbReference type="ARBA" id="ARBA00022603"/>
    </source>
</evidence>
<keyword evidence="4 15" id="KW-0489">Methyltransferase</keyword>
<keyword evidence="9" id="KW-0694">RNA-binding</keyword>
<keyword evidence="10" id="KW-0943">RNA-mediated gene silencing</keyword>
<dbReference type="InterPro" id="IPR024740">
    <property type="entry name" value="Hen1_N"/>
</dbReference>
<dbReference type="InterPro" id="IPR026610">
    <property type="entry name" value="Hen1"/>
</dbReference>
<dbReference type="Gene3D" id="3.40.50.150">
    <property type="entry name" value="Vaccinia Virus protein VP39"/>
    <property type="match status" value="1"/>
</dbReference>
<evidence type="ECO:0000256" key="8">
    <source>
        <dbReference type="ARBA" id="ARBA00022842"/>
    </source>
</evidence>
<evidence type="ECO:0000313" key="16">
    <source>
        <dbReference type="Proteomes" id="UP000244867"/>
    </source>
</evidence>
<dbReference type="InterPro" id="IPR038546">
    <property type="entry name" value="Hen1_N_sf"/>
</dbReference>
<keyword evidence="7" id="KW-0479">Metal-binding</keyword>
<dbReference type="Proteomes" id="UP000244867">
    <property type="component" value="Unassembled WGS sequence"/>
</dbReference>
<keyword evidence="8" id="KW-0460">Magnesium</keyword>
<comment type="similarity">
    <text evidence="2">Belongs to the methyltransferase superfamily. HEN1 family.</text>
</comment>
<dbReference type="GO" id="GO:0090486">
    <property type="term" value="F:small RNA 2'-O-methyltransferase activity"/>
    <property type="evidence" value="ECO:0007669"/>
    <property type="project" value="UniProtKB-EC"/>
</dbReference>
<reference evidence="15 16" key="1">
    <citation type="submission" date="2018-03" db="EMBL/GenBank/DDBJ databases">
        <authorList>
            <person name="Keele B.F."/>
        </authorList>
    </citation>
    <scope>NUCLEOTIDE SEQUENCE [LARGE SCALE GENOMIC DNA]</scope>
    <source>
        <strain evidence="15 16">IB-3</strain>
    </source>
</reference>
<evidence type="ECO:0000256" key="12">
    <source>
        <dbReference type="ARBA" id="ARBA00048418"/>
    </source>
</evidence>
<dbReference type="Pfam" id="PF12623">
    <property type="entry name" value="Hen1_L"/>
    <property type="match status" value="1"/>
</dbReference>
<dbReference type="CDD" id="cd02440">
    <property type="entry name" value="AdoMet_MTases"/>
    <property type="match status" value="1"/>
</dbReference>
<dbReference type="GO" id="GO:0031047">
    <property type="term" value="P:regulatory ncRNA-mediated gene silencing"/>
    <property type="evidence" value="ECO:0007669"/>
    <property type="project" value="UniProtKB-KW"/>
</dbReference>